<dbReference type="GO" id="GO:0003952">
    <property type="term" value="F:NAD+ synthase (glutamine-hydrolyzing) activity"/>
    <property type="evidence" value="ECO:0007669"/>
    <property type="project" value="InterPro"/>
</dbReference>
<dbReference type="InterPro" id="IPR022310">
    <property type="entry name" value="NAD/GMP_synthase"/>
</dbReference>
<evidence type="ECO:0000256" key="6">
    <source>
        <dbReference type="ARBA" id="ARBA00022842"/>
    </source>
</evidence>
<keyword evidence="4 8" id="KW-0547">Nucleotide-binding</keyword>
<comment type="pathway">
    <text evidence="8">Cofactor biosynthesis; NAD(+) biosynthesis; NAD(+) from deamido-NAD(+) (ammonia route): step 1/1.</text>
</comment>
<evidence type="ECO:0000256" key="4">
    <source>
        <dbReference type="ARBA" id="ARBA00022741"/>
    </source>
</evidence>
<dbReference type="InterPro" id="IPR003694">
    <property type="entry name" value="NAD_synthase"/>
</dbReference>
<feature type="domain" description="NAD/GMP synthase" evidence="11">
    <location>
        <begin position="12"/>
        <end position="244"/>
    </location>
</feature>
<evidence type="ECO:0000313" key="12">
    <source>
        <dbReference type="EMBL" id="AIF12977.1"/>
    </source>
</evidence>
<dbReference type="NCBIfam" id="NF010587">
    <property type="entry name" value="PRK13980.1"/>
    <property type="match status" value="1"/>
</dbReference>
<keyword evidence="2 8" id="KW-0436">Ligase</keyword>
<dbReference type="GO" id="GO:0005524">
    <property type="term" value="F:ATP binding"/>
    <property type="evidence" value="ECO:0007669"/>
    <property type="project" value="UniProtKB-UniRule"/>
</dbReference>
<feature type="binding site" evidence="8">
    <location>
        <position position="136"/>
    </location>
    <ligand>
        <name>Mg(2+)</name>
        <dbReference type="ChEBI" id="CHEBI:18420"/>
    </ligand>
</feature>
<feature type="binding site" description="in other chain" evidence="8">
    <location>
        <position position="111"/>
    </location>
    <ligand>
        <name>deamido-NAD(+)</name>
        <dbReference type="ChEBI" id="CHEBI:58437"/>
        <note>ligand shared between two neighboring subunits</note>
    </ligand>
</feature>
<evidence type="ECO:0000256" key="1">
    <source>
        <dbReference type="ARBA" id="ARBA00005859"/>
    </source>
</evidence>
<dbReference type="EC" id="6.3.1.5" evidence="8 10"/>
<feature type="binding site" description="in other chain" evidence="8">
    <location>
        <begin position="240"/>
        <end position="241"/>
    </location>
    <ligand>
        <name>deamido-NAD(+)</name>
        <dbReference type="ChEBI" id="CHEBI:58437"/>
        <note>ligand shared between two neighboring subunits</note>
    </ligand>
</feature>
<dbReference type="InterPro" id="IPR014729">
    <property type="entry name" value="Rossmann-like_a/b/a_fold"/>
</dbReference>
<gene>
    <name evidence="8 12" type="primary">nadE</name>
</gene>
<dbReference type="InterPro" id="IPR022926">
    <property type="entry name" value="NH(3)-dep_NAD(+)_synth"/>
</dbReference>
<keyword evidence="7 8" id="KW-0520">NAD</keyword>
<dbReference type="AlphaFoldDB" id="A0A075HF30"/>
<protein>
    <recommendedName>
        <fullName evidence="8 10">NH(3)-dependent NAD(+) synthetase</fullName>
        <ecNumber evidence="8 10">6.3.1.5</ecNumber>
    </recommendedName>
</protein>
<feature type="binding site" description="in other chain" evidence="8">
    <location>
        <position position="144"/>
    </location>
    <ligand>
        <name>deamido-NAD(+)</name>
        <dbReference type="ChEBI" id="CHEBI:58437"/>
        <note>ligand shared between two neighboring subunits</note>
    </ligand>
</feature>
<evidence type="ECO:0000256" key="2">
    <source>
        <dbReference type="ARBA" id="ARBA00022598"/>
    </source>
</evidence>
<dbReference type="GO" id="GO:0009435">
    <property type="term" value="P:NAD+ biosynthetic process"/>
    <property type="evidence" value="ECO:0007669"/>
    <property type="project" value="UniProtKB-UniRule"/>
</dbReference>
<name>A0A075HF30_9EURY</name>
<dbReference type="SUPFAM" id="SSF52402">
    <property type="entry name" value="Adenine nucleotide alpha hydrolases-like"/>
    <property type="match status" value="1"/>
</dbReference>
<dbReference type="NCBIfam" id="TIGR00552">
    <property type="entry name" value="nadE"/>
    <property type="match status" value="1"/>
</dbReference>
<dbReference type="PANTHER" id="PTHR23090">
    <property type="entry name" value="NH 3 /GLUTAMINE-DEPENDENT NAD + SYNTHETASE"/>
    <property type="match status" value="1"/>
</dbReference>
<dbReference type="GO" id="GO:0005737">
    <property type="term" value="C:cytoplasm"/>
    <property type="evidence" value="ECO:0007669"/>
    <property type="project" value="InterPro"/>
</dbReference>
<dbReference type="CDD" id="cd00553">
    <property type="entry name" value="NAD_synthase"/>
    <property type="match status" value="1"/>
</dbReference>
<dbReference type="Pfam" id="PF02540">
    <property type="entry name" value="NAD_synthase"/>
    <property type="match status" value="1"/>
</dbReference>
<keyword evidence="6 8" id="KW-0460">Magnesium</keyword>
<feature type="binding site" evidence="8">
    <location>
        <position position="160"/>
    </location>
    <ligand>
        <name>ATP</name>
        <dbReference type="ChEBI" id="CHEBI:30616"/>
    </ligand>
</feature>
<keyword evidence="5 8" id="KW-0067">ATP-binding</keyword>
<organism evidence="12">
    <name type="scientific">uncultured marine group II/III euryarchaeote KM3_59_B11</name>
    <dbReference type="NCBI Taxonomy" id="1456466"/>
    <lineage>
        <taxon>Archaea</taxon>
        <taxon>Methanobacteriati</taxon>
        <taxon>Methanobacteriota</taxon>
        <taxon>environmental samples</taxon>
    </lineage>
</organism>
<dbReference type="UniPathway" id="UPA00253">
    <property type="reaction ID" value="UER00333"/>
</dbReference>
<feature type="binding site" evidence="8">
    <location>
        <position position="182"/>
    </location>
    <ligand>
        <name>ATP</name>
        <dbReference type="ChEBI" id="CHEBI:30616"/>
    </ligand>
</feature>
<evidence type="ECO:0000256" key="9">
    <source>
        <dbReference type="RuleBase" id="RU003811"/>
    </source>
</evidence>
<feature type="binding site" evidence="8">
    <location>
        <position position="151"/>
    </location>
    <ligand>
        <name>deamido-NAD(+)</name>
        <dbReference type="ChEBI" id="CHEBI:58437"/>
        <note>ligand shared between two neighboring subunits</note>
    </ligand>
</feature>
<evidence type="ECO:0000256" key="10">
    <source>
        <dbReference type="RuleBase" id="RU003812"/>
    </source>
</evidence>
<dbReference type="GO" id="GO:0004359">
    <property type="term" value="F:glutaminase activity"/>
    <property type="evidence" value="ECO:0007669"/>
    <property type="project" value="InterPro"/>
</dbReference>
<feature type="binding site" evidence="8">
    <location>
        <begin position="30"/>
        <end position="37"/>
    </location>
    <ligand>
        <name>ATP</name>
        <dbReference type="ChEBI" id="CHEBI:30616"/>
    </ligand>
</feature>
<comment type="catalytic activity">
    <reaction evidence="8 10">
        <text>deamido-NAD(+) + NH4(+) + ATP = AMP + diphosphate + NAD(+) + H(+)</text>
        <dbReference type="Rhea" id="RHEA:21188"/>
        <dbReference type="ChEBI" id="CHEBI:15378"/>
        <dbReference type="ChEBI" id="CHEBI:28938"/>
        <dbReference type="ChEBI" id="CHEBI:30616"/>
        <dbReference type="ChEBI" id="CHEBI:33019"/>
        <dbReference type="ChEBI" id="CHEBI:57540"/>
        <dbReference type="ChEBI" id="CHEBI:58437"/>
        <dbReference type="ChEBI" id="CHEBI:456215"/>
        <dbReference type="EC" id="6.3.1.5"/>
    </reaction>
</comment>
<evidence type="ECO:0000256" key="5">
    <source>
        <dbReference type="ARBA" id="ARBA00022840"/>
    </source>
</evidence>
<comment type="subunit">
    <text evidence="8">Homodimer.</text>
</comment>
<dbReference type="GO" id="GO:0008795">
    <property type="term" value="F:NAD+ synthase activity"/>
    <property type="evidence" value="ECO:0007669"/>
    <property type="project" value="UniProtKB-UniRule"/>
</dbReference>
<comment type="similarity">
    <text evidence="1 8 9">Belongs to the NAD synthetase family.</text>
</comment>
<sequence length="267" mass="28301">MRLPEDCRAIIAGFIQHRVADAEASGVVLGLSGGIDSATALAIAVEALGPAAVHGLLLPHGETVSTGMAAAHAAALAVETREVDIAPLASAFGDAAPFFESREQQGNLRARLRMALLYGAAAERGALVLGTSNKSELLTGYYTKWGDGGADLLPLGDLYKSQVRLLAAALEVPEAIRERVPTAELWEGQTDEGELGLEYTQLDQLLAALERQESPAKMAACGISEGDAARVQALVQRSIHKRIFPPVCKLGRRTVGIDWRETTGVRR</sequence>
<evidence type="ECO:0000256" key="8">
    <source>
        <dbReference type="HAMAP-Rule" id="MF_00193"/>
    </source>
</evidence>
<evidence type="ECO:0000256" key="3">
    <source>
        <dbReference type="ARBA" id="ARBA00022723"/>
    </source>
</evidence>
<keyword evidence="3 8" id="KW-0479">Metal-binding</keyword>
<feature type="binding site" evidence="8">
    <location>
        <position position="131"/>
    </location>
    <ligand>
        <name>ATP</name>
        <dbReference type="ChEBI" id="CHEBI:30616"/>
    </ligand>
</feature>
<evidence type="ECO:0000256" key="7">
    <source>
        <dbReference type="ARBA" id="ARBA00023027"/>
    </source>
</evidence>
<dbReference type="PANTHER" id="PTHR23090:SF9">
    <property type="entry name" value="GLUTAMINE-DEPENDENT NAD(+) SYNTHETASE"/>
    <property type="match status" value="1"/>
</dbReference>
<dbReference type="GO" id="GO:0046872">
    <property type="term" value="F:metal ion binding"/>
    <property type="evidence" value="ECO:0007669"/>
    <property type="project" value="UniProtKB-KW"/>
</dbReference>
<reference evidence="12" key="1">
    <citation type="journal article" date="2014" name="Genome Biol. Evol.">
        <title>Pangenome evidence for extensive interdomain horizontal transfer affecting lineage core and shell genes in uncultured planktonic thaumarchaeota and euryarchaeota.</title>
        <authorList>
            <person name="Deschamps P."/>
            <person name="Zivanovic Y."/>
            <person name="Moreira D."/>
            <person name="Rodriguez-Valera F."/>
            <person name="Lopez-Garcia P."/>
        </authorList>
    </citation>
    <scope>NUCLEOTIDE SEQUENCE</scope>
</reference>
<comment type="function">
    <text evidence="8">Catalyzes the ATP-dependent amidation of deamido-NAD to form NAD. Uses ammonia as a nitrogen source.</text>
</comment>
<accession>A0A075HF30</accession>
<dbReference type="HAMAP" id="MF_00193">
    <property type="entry name" value="NadE_ammonia_dep"/>
    <property type="match status" value="1"/>
</dbReference>
<evidence type="ECO:0000259" key="11">
    <source>
        <dbReference type="Pfam" id="PF02540"/>
    </source>
</evidence>
<dbReference type="EMBL" id="KF900960">
    <property type="protein sequence ID" value="AIF12977.1"/>
    <property type="molecule type" value="Genomic_DNA"/>
</dbReference>
<proteinExistence type="inferred from homology"/>
<dbReference type="Gene3D" id="3.40.50.620">
    <property type="entry name" value="HUPs"/>
    <property type="match status" value="1"/>
</dbReference>
<feature type="binding site" evidence="8">
    <location>
        <position position="36"/>
    </location>
    <ligand>
        <name>Mg(2+)</name>
        <dbReference type="ChEBI" id="CHEBI:18420"/>
    </ligand>
</feature>